<dbReference type="Gene3D" id="2.60.40.2220">
    <property type="match status" value="1"/>
</dbReference>
<dbReference type="InterPro" id="IPR011013">
    <property type="entry name" value="Gal_mutarotase_sf_dom"/>
</dbReference>
<dbReference type="SMART" id="SM00872">
    <property type="entry name" value="Alpha-mann_mid"/>
    <property type="match status" value="1"/>
</dbReference>
<dbReference type="GO" id="GO:0004559">
    <property type="term" value="F:alpha-mannosidase activity"/>
    <property type="evidence" value="ECO:0007669"/>
    <property type="project" value="UniProtKB-EC"/>
</dbReference>
<dbReference type="SUPFAM" id="SSF88688">
    <property type="entry name" value="Families 57/38 glycoside transferase middle domain"/>
    <property type="match status" value="1"/>
</dbReference>
<dbReference type="GO" id="GO:0046872">
    <property type="term" value="F:metal ion binding"/>
    <property type="evidence" value="ECO:0007669"/>
    <property type="project" value="UniProtKB-KW"/>
</dbReference>
<evidence type="ECO:0000256" key="3">
    <source>
        <dbReference type="ARBA" id="ARBA00012752"/>
    </source>
</evidence>
<evidence type="ECO:0000313" key="9">
    <source>
        <dbReference type="Proteomes" id="UP000229681"/>
    </source>
</evidence>
<protein>
    <recommendedName>
        <fullName evidence="3">alpha-mannosidase</fullName>
        <ecNumber evidence="3">3.2.1.24</ecNumber>
    </recommendedName>
</protein>
<proteinExistence type="inferred from homology"/>
<keyword evidence="5" id="KW-0378">Hydrolase</keyword>
<reference evidence="8 9" key="1">
    <citation type="submission" date="2017-11" db="EMBL/GenBank/DDBJ databases">
        <title>Evolution of Phototrophy in the Chloroflexi Phylum Driven by Horizontal Gene Transfer.</title>
        <authorList>
            <person name="Ward L.M."/>
            <person name="Hemp J."/>
            <person name="Shih P.M."/>
            <person name="Mcglynn S.E."/>
            <person name="Fischer W."/>
        </authorList>
    </citation>
    <scope>NUCLEOTIDE SEQUENCE [LARGE SCALE GENOMIC DNA]</scope>
    <source>
        <strain evidence="8">JP3_13</strain>
    </source>
</reference>
<dbReference type="Pfam" id="PF09261">
    <property type="entry name" value="Alpha-mann_mid"/>
    <property type="match status" value="1"/>
</dbReference>
<dbReference type="InterPro" id="IPR037094">
    <property type="entry name" value="Glyco_hydro_38_cen_sf"/>
</dbReference>
<name>A0A2M8PFB2_9CHLR</name>
<dbReference type="GO" id="GO:0030246">
    <property type="term" value="F:carbohydrate binding"/>
    <property type="evidence" value="ECO:0007669"/>
    <property type="project" value="InterPro"/>
</dbReference>
<dbReference type="Gene3D" id="1.20.1270.50">
    <property type="entry name" value="Glycoside hydrolase family 38, central domain"/>
    <property type="match status" value="1"/>
</dbReference>
<dbReference type="SUPFAM" id="SSF88713">
    <property type="entry name" value="Glycoside hydrolase/deacetylase"/>
    <property type="match status" value="1"/>
</dbReference>
<dbReference type="InterPro" id="IPR011330">
    <property type="entry name" value="Glyco_hydro/deAcase_b/a-brl"/>
</dbReference>
<gene>
    <name evidence="8" type="ORF">CUN49_06485</name>
</gene>
<evidence type="ECO:0000256" key="1">
    <source>
        <dbReference type="ARBA" id="ARBA00000365"/>
    </source>
</evidence>
<dbReference type="InterPro" id="IPR000602">
    <property type="entry name" value="Glyco_hydro_38_N"/>
</dbReference>
<evidence type="ECO:0000256" key="6">
    <source>
        <dbReference type="ARBA" id="ARBA00023295"/>
    </source>
</evidence>
<evidence type="ECO:0000313" key="8">
    <source>
        <dbReference type="EMBL" id="PJF36237.1"/>
    </source>
</evidence>
<evidence type="ECO:0000256" key="4">
    <source>
        <dbReference type="ARBA" id="ARBA00022723"/>
    </source>
</evidence>
<dbReference type="PANTHER" id="PTHR46017">
    <property type="entry name" value="ALPHA-MANNOSIDASE 2C1"/>
    <property type="match status" value="1"/>
</dbReference>
<dbReference type="Proteomes" id="UP000229681">
    <property type="component" value="Unassembled WGS sequence"/>
</dbReference>
<comment type="catalytic activity">
    <reaction evidence="1">
        <text>Hydrolysis of terminal, non-reducing alpha-D-mannose residues in alpha-D-mannosides.</text>
        <dbReference type="EC" id="3.2.1.24"/>
    </reaction>
</comment>
<dbReference type="InterPro" id="IPR011682">
    <property type="entry name" value="Glyco_hydro_38_C"/>
</dbReference>
<evidence type="ECO:0000256" key="5">
    <source>
        <dbReference type="ARBA" id="ARBA00022801"/>
    </source>
</evidence>
<accession>A0A2M8PFB2</accession>
<dbReference type="AlphaFoldDB" id="A0A2M8PFB2"/>
<dbReference type="InterPro" id="IPR028995">
    <property type="entry name" value="Glyco_hydro_57/38_cen_sf"/>
</dbReference>
<sequence length="1037" mass="116065">MKAMRDSATQIIQQLAQQLALVRERLVLDRHVLPAPHYAPLPNGRPLSAVALESLNWQALAYHDYWGTWQTDFLMRFELRVPTGWDTTQPSFLHLPLGEPADDFQVHPEALVYADGALLASTDVRHTRVLLPSSLLDGQAHEILLHGWTGLGGSLERDFRQRYYLQPCAVVRLDSDLARFYSLARNVLEVVQHTPPEFPPRSQLIAALERALLALQRHGVQIAAAELAKRLENMPNAHPMQLYAVGHAHIDTAWLWTLEQTRGKAARTFLTALSLMDSFPHYHFVQSQPQLYAFVQQDYPELFERIRQQVRSGRWEALGGMWVEADCNLSGAESLARQFLLGRRYFCQHFGANADSPILWMPDTFGFPASLPQLARLAGIPYFFTTKLRWNEYNQIPHDSFWWEGLDGSRLLTHFTPTPMLFWLRMATYNAHANAQSVIESWARLHDKERVPLALMVYGYGDGGGGPTPEMLENIAALQLIPNVPQVCTARALDFFKALEQYGEHLAVWRGELYLETHQGTLTSQAWIKRANRKAEIALHDTEFLAALAHAHTGRAYPAAQLSALWQTLCLHQFHDILPGSSIAEVYDQARPEFARLQATCDQLSSAALEALGQALGGDYLAVNTIYVSAPTLALLIGQLPPDQCLWLGDAPLPMQATDDGTLIALPALPPYSLTPLRSAKGAPPSLPSLIATPERLENASLTLSFDAAGDLIAIYDKEHQRQVLAEGAIGNQFQAFHDAPRMFDAWNIEPLDGMPFETALPAESVRVLEAGPLRATLEIVRRIKSSLIRQRVSLYAHSRRIDFQTQIEWRERQTLLKVAFPVAVRADEATYHIQWGTIKRPTHRNTSWEQAKYEAAAHFFADLSEYGYGVSLLNDCKYGYDVRENLLRLTLIKSPIFPDPSADLGTHTFTYSLLPHADPSLLTTFAEAYRLNAPVMIVPSSGKPAAAPLSLLSVSAPTVIVETVKRAEESDDLIVRLYRCTNARGTVKLRFGVPIRAVWRASLLEEPLEALPLHGESVTFALQPFEILTLRVALAS</sequence>
<dbReference type="FunFam" id="3.20.110.10:FF:000002">
    <property type="entry name" value="alpha-mannosidase 2C1 isoform X1"/>
    <property type="match status" value="1"/>
</dbReference>
<comment type="caution">
    <text evidence="8">The sequence shown here is derived from an EMBL/GenBank/DDBJ whole genome shotgun (WGS) entry which is preliminary data.</text>
</comment>
<dbReference type="EMBL" id="PGTM01000069">
    <property type="protein sequence ID" value="PJF36237.1"/>
    <property type="molecule type" value="Genomic_DNA"/>
</dbReference>
<dbReference type="Pfam" id="PF07748">
    <property type="entry name" value="Glyco_hydro_38C"/>
    <property type="match status" value="1"/>
</dbReference>
<dbReference type="GO" id="GO:0006013">
    <property type="term" value="P:mannose metabolic process"/>
    <property type="evidence" value="ECO:0007669"/>
    <property type="project" value="InterPro"/>
</dbReference>
<dbReference type="InterPro" id="IPR041147">
    <property type="entry name" value="GH38_C"/>
</dbReference>
<dbReference type="InterPro" id="IPR015341">
    <property type="entry name" value="Glyco_hydro_38_cen"/>
</dbReference>
<evidence type="ECO:0000256" key="2">
    <source>
        <dbReference type="ARBA" id="ARBA00009792"/>
    </source>
</evidence>
<dbReference type="Pfam" id="PF01074">
    <property type="entry name" value="Glyco_hydro_38N"/>
    <property type="match status" value="1"/>
</dbReference>
<dbReference type="FunFam" id="1.20.1270.50:FF:000004">
    <property type="entry name" value="alpha-mannosidase 2C1 isoform X1"/>
    <property type="match status" value="1"/>
</dbReference>
<dbReference type="Pfam" id="PF17677">
    <property type="entry name" value="Glyco_hydro38C2"/>
    <property type="match status" value="1"/>
</dbReference>
<comment type="similarity">
    <text evidence="2">Belongs to the glycosyl hydrolase 38 family.</text>
</comment>
<dbReference type="GO" id="GO:0009313">
    <property type="term" value="P:oligosaccharide catabolic process"/>
    <property type="evidence" value="ECO:0007669"/>
    <property type="project" value="TreeGrafter"/>
</dbReference>
<dbReference type="InterPro" id="IPR027291">
    <property type="entry name" value="Glyco_hydro_38_N_sf"/>
</dbReference>
<feature type="domain" description="Glycoside hydrolase family 38 central" evidence="7">
    <location>
        <begin position="516"/>
        <end position="594"/>
    </location>
</feature>
<dbReference type="SUPFAM" id="SSF74650">
    <property type="entry name" value="Galactose mutarotase-like"/>
    <property type="match status" value="1"/>
</dbReference>
<keyword evidence="6" id="KW-0326">Glycosidase</keyword>
<dbReference type="Gene3D" id="3.20.110.10">
    <property type="entry name" value="Glycoside hydrolase 38, N terminal domain"/>
    <property type="match status" value="1"/>
</dbReference>
<dbReference type="FunFam" id="2.70.98.30:FF:000001">
    <property type="entry name" value="alpha-mannosidase 2C1 isoform X2"/>
    <property type="match status" value="1"/>
</dbReference>
<evidence type="ECO:0000259" key="7">
    <source>
        <dbReference type="SMART" id="SM00872"/>
    </source>
</evidence>
<dbReference type="CDD" id="cd10789">
    <property type="entry name" value="GH38N_AMII_ER_cytosolic"/>
    <property type="match status" value="1"/>
</dbReference>
<dbReference type="Gene3D" id="2.70.98.30">
    <property type="entry name" value="Golgi alpha-mannosidase II, domain 4"/>
    <property type="match status" value="1"/>
</dbReference>
<dbReference type="EC" id="3.2.1.24" evidence="3"/>
<keyword evidence="4" id="KW-0479">Metal-binding</keyword>
<organism evidence="8 9">
    <name type="scientific">Candidatus Thermofonsia Clade 1 bacterium</name>
    <dbReference type="NCBI Taxonomy" id="2364210"/>
    <lineage>
        <taxon>Bacteria</taxon>
        <taxon>Bacillati</taxon>
        <taxon>Chloroflexota</taxon>
        <taxon>Candidatus Thermofontia</taxon>
        <taxon>Candidatus Thermofonsia Clade 1</taxon>
    </lineage>
</organism>
<dbReference type="PANTHER" id="PTHR46017:SF1">
    <property type="entry name" value="ALPHA-MANNOSIDASE 2C1"/>
    <property type="match status" value="1"/>
</dbReference>